<dbReference type="InterPro" id="IPR045058">
    <property type="entry name" value="GIMA/IAN/Toc"/>
</dbReference>
<dbReference type="Pfam" id="PF04548">
    <property type="entry name" value="AIG1"/>
    <property type="match status" value="1"/>
</dbReference>
<evidence type="ECO:0000256" key="3">
    <source>
        <dbReference type="ARBA" id="ARBA00023134"/>
    </source>
</evidence>
<comment type="caution">
    <text evidence="6">The sequence shown here is derived from an EMBL/GenBank/DDBJ whole genome shotgun (WGS) entry which is preliminary data.</text>
</comment>
<dbReference type="GO" id="GO:0005525">
    <property type="term" value="F:GTP binding"/>
    <property type="evidence" value="ECO:0007669"/>
    <property type="project" value="UniProtKB-KW"/>
</dbReference>
<dbReference type="AlphaFoldDB" id="A0AAV2ILZ3"/>
<feature type="coiled-coil region" evidence="4">
    <location>
        <begin position="316"/>
        <end position="389"/>
    </location>
</feature>
<sequence length="399" mass="45667">MEDRSFIQNGEVTKDLELLLLGKTGNGKSATGNSLLLCKAFKAGASASSLTSEVTFEYAQYKDRAMKVVDAPGVGDTRGTSEEALHMVAEKLADAITANPQGYHAFLLVLRYGVRFTEEDVNAITMLKRIFGASFVKKFCVLILTCGDIFEQDYQDTGTSFQDWCNEQTGCFATIRDECDNRVLLFNNYERDPRKKERQLDELIAVVDKILLRGRRYTDHYFEKARQSRERFLVESKVPIIEEKTLKETRLIIQEMNAICALQPEEQISRLNNLLPRVVQLAEEISTQDKGTGALDKMKETVDSLRTTVNTEIKICERVLKEREQMAREREELRQERELDAMKLQAMEERERRAHEAHADEMRLTQEKLKVAEARYQAERQRLEAQARNSSRGSGCSIL</sequence>
<evidence type="ECO:0000256" key="1">
    <source>
        <dbReference type="ARBA" id="ARBA00008535"/>
    </source>
</evidence>
<evidence type="ECO:0000313" key="6">
    <source>
        <dbReference type="EMBL" id="CAL1546727.1"/>
    </source>
</evidence>
<reference evidence="6 7" key="1">
    <citation type="submission" date="2024-04" db="EMBL/GenBank/DDBJ databases">
        <authorList>
            <consortium name="Genoscope - CEA"/>
            <person name="William W."/>
        </authorList>
    </citation>
    <scope>NUCLEOTIDE SEQUENCE [LARGE SCALE GENOMIC DNA]</scope>
</reference>
<accession>A0AAV2ILZ3</accession>
<evidence type="ECO:0000256" key="2">
    <source>
        <dbReference type="ARBA" id="ARBA00022741"/>
    </source>
</evidence>
<keyword evidence="4" id="KW-0175">Coiled coil</keyword>
<protein>
    <recommendedName>
        <fullName evidence="5">AIG1-type G domain-containing protein</fullName>
    </recommendedName>
</protein>
<evidence type="ECO:0000259" key="5">
    <source>
        <dbReference type="PROSITE" id="PS51720"/>
    </source>
</evidence>
<keyword evidence="2" id="KW-0547">Nucleotide-binding</keyword>
<dbReference type="PROSITE" id="PS51720">
    <property type="entry name" value="G_AIG1"/>
    <property type="match status" value="1"/>
</dbReference>
<dbReference type="SUPFAM" id="SSF52540">
    <property type="entry name" value="P-loop containing nucleoside triphosphate hydrolases"/>
    <property type="match status" value="1"/>
</dbReference>
<gene>
    <name evidence="6" type="ORF">GSLYS_00020104001</name>
</gene>
<evidence type="ECO:0000313" key="7">
    <source>
        <dbReference type="Proteomes" id="UP001497497"/>
    </source>
</evidence>
<dbReference type="InterPro" id="IPR006703">
    <property type="entry name" value="G_AIG1"/>
</dbReference>
<evidence type="ECO:0000256" key="4">
    <source>
        <dbReference type="SAM" id="Coils"/>
    </source>
</evidence>
<dbReference type="InterPro" id="IPR027417">
    <property type="entry name" value="P-loop_NTPase"/>
</dbReference>
<dbReference type="FunFam" id="3.40.50.300:FF:000840">
    <property type="entry name" value="Immune-associated nucleotide-binding protein 9"/>
    <property type="match status" value="1"/>
</dbReference>
<feature type="domain" description="AIG1-type G" evidence="5">
    <location>
        <begin position="13"/>
        <end position="226"/>
    </location>
</feature>
<proteinExistence type="inferred from homology"/>
<organism evidence="6 7">
    <name type="scientific">Lymnaea stagnalis</name>
    <name type="common">Great pond snail</name>
    <name type="synonym">Helix stagnalis</name>
    <dbReference type="NCBI Taxonomy" id="6523"/>
    <lineage>
        <taxon>Eukaryota</taxon>
        <taxon>Metazoa</taxon>
        <taxon>Spiralia</taxon>
        <taxon>Lophotrochozoa</taxon>
        <taxon>Mollusca</taxon>
        <taxon>Gastropoda</taxon>
        <taxon>Heterobranchia</taxon>
        <taxon>Euthyneura</taxon>
        <taxon>Panpulmonata</taxon>
        <taxon>Hygrophila</taxon>
        <taxon>Lymnaeoidea</taxon>
        <taxon>Lymnaeidae</taxon>
        <taxon>Lymnaea</taxon>
    </lineage>
</organism>
<dbReference type="EMBL" id="CAXITT010000848">
    <property type="protein sequence ID" value="CAL1546727.1"/>
    <property type="molecule type" value="Genomic_DNA"/>
</dbReference>
<keyword evidence="7" id="KW-1185">Reference proteome</keyword>
<name>A0AAV2ILZ3_LYMST</name>
<dbReference type="PANTHER" id="PTHR10903">
    <property type="entry name" value="GTPASE, IMAP FAMILY MEMBER-RELATED"/>
    <property type="match status" value="1"/>
</dbReference>
<dbReference type="Gene3D" id="3.40.50.300">
    <property type="entry name" value="P-loop containing nucleotide triphosphate hydrolases"/>
    <property type="match status" value="1"/>
</dbReference>
<dbReference type="PANTHER" id="PTHR10903:SF184">
    <property type="entry name" value="GTP-BINDING PROTEIN A"/>
    <property type="match status" value="1"/>
</dbReference>
<dbReference type="Proteomes" id="UP001497497">
    <property type="component" value="Unassembled WGS sequence"/>
</dbReference>
<keyword evidence="3" id="KW-0342">GTP-binding</keyword>
<comment type="similarity">
    <text evidence="1">Belongs to the TRAFAC class TrmE-Era-EngA-EngB-Septin-like GTPase superfamily. AIG1/Toc34/Toc159-like paraseptin GTPase family. IAN subfamily.</text>
</comment>